<dbReference type="KEGG" id="erz:ER308_08765"/>
<dbReference type="Pfam" id="PF02481">
    <property type="entry name" value="DNA_processg_A"/>
    <property type="match status" value="1"/>
</dbReference>
<dbReference type="Gene3D" id="3.40.50.450">
    <property type="match status" value="1"/>
</dbReference>
<evidence type="ECO:0000256" key="1">
    <source>
        <dbReference type="ARBA" id="ARBA00006525"/>
    </source>
</evidence>
<reference evidence="3 4" key="1">
    <citation type="submission" date="2019-01" db="EMBL/GenBank/DDBJ databases">
        <title>Egibacter rhizosphaerae EGI 80759T.</title>
        <authorList>
            <person name="Chen D.-D."/>
            <person name="Tian Y."/>
            <person name="Jiao J.-Y."/>
            <person name="Zhang X.-T."/>
            <person name="Zhang Y.-G."/>
            <person name="Zhang Y."/>
            <person name="Xiao M."/>
            <person name="Shu W.-S."/>
            <person name="Li W.-J."/>
        </authorList>
    </citation>
    <scope>NUCLEOTIDE SEQUENCE [LARGE SCALE GENOMIC DNA]</scope>
    <source>
        <strain evidence="3 4">EGI 80759</strain>
    </source>
</reference>
<gene>
    <name evidence="3" type="primary">dprA</name>
    <name evidence="3" type="ORF">ER308_08765</name>
</gene>
<dbReference type="SUPFAM" id="SSF102405">
    <property type="entry name" value="MCP/YpsA-like"/>
    <property type="match status" value="1"/>
</dbReference>
<evidence type="ECO:0000259" key="2">
    <source>
        <dbReference type="Pfam" id="PF02481"/>
    </source>
</evidence>
<evidence type="ECO:0000313" key="3">
    <source>
        <dbReference type="EMBL" id="QBI19634.1"/>
    </source>
</evidence>
<comment type="similarity">
    <text evidence="1">Belongs to the DprA/Smf family.</text>
</comment>
<sequence>MVTDAQHRLLTVCALRHDGSGPDWNVVAREALRGDGPDLLGEGQVHERSTAADSTRELLRAVLHDDWDRASERVQQELQLAEEAGASLVTVLDEDYPATLRLVHDLPPFLFIRGHLTEDDLVSVAVVGTRQPSDLGLRRAAQISHKLAARGVTVASGLAQGIDGAAHLAAMDADGRTIAVMGTGITRIYPAHHAELADRILDEKRGALVSQFWPSMPPARHTFPRRNRTMSGITQGTVVVEASQTSGAKMQARLALEHGKRVWLLRSLVTGQTWAHKYVHERGAVEVADVDDVLRELASPAQIARAGQRARQLALDVL</sequence>
<dbReference type="OrthoDB" id="9785707at2"/>
<dbReference type="PANTHER" id="PTHR43022">
    <property type="entry name" value="PROTEIN SMF"/>
    <property type="match status" value="1"/>
</dbReference>
<organism evidence="3 4">
    <name type="scientific">Egibacter rhizosphaerae</name>
    <dbReference type="NCBI Taxonomy" id="1670831"/>
    <lineage>
        <taxon>Bacteria</taxon>
        <taxon>Bacillati</taxon>
        <taxon>Actinomycetota</taxon>
        <taxon>Nitriliruptoria</taxon>
        <taxon>Egibacterales</taxon>
        <taxon>Egibacteraceae</taxon>
        <taxon>Egibacter</taxon>
    </lineage>
</organism>
<dbReference type="PANTHER" id="PTHR43022:SF1">
    <property type="entry name" value="PROTEIN SMF"/>
    <property type="match status" value="1"/>
</dbReference>
<name>A0A411YEE8_9ACTN</name>
<dbReference type="EMBL" id="CP036402">
    <property type="protein sequence ID" value="QBI19634.1"/>
    <property type="molecule type" value="Genomic_DNA"/>
</dbReference>
<feature type="domain" description="Smf/DprA SLOG" evidence="2">
    <location>
        <begin position="88"/>
        <end position="297"/>
    </location>
</feature>
<dbReference type="RefSeq" id="WP_131154631.1">
    <property type="nucleotide sequence ID" value="NZ_CP036402.1"/>
</dbReference>
<keyword evidence="4" id="KW-1185">Reference proteome</keyword>
<protein>
    <submittedName>
        <fullName evidence="3">DNA-protecting protein DprA</fullName>
    </submittedName>
</protein>
<dbReference type="Proteomes" id="UP000291469">
    <property type="component" value="Chromosome"/>
</dbReference>
<dbReference type="InterPro" id="IPR057666">
    <property type="entry name" value="DrpA_SLOG"/>
</dbReference>
<dbReference type="AlphaFoldDB" id="A0A411YEE8"/>
<evidence type="ECO:0000313" key="4">
    <source>
        <dbReference type="Proteomes" id="UP000291469"/>
    </source>
</evidence>
<dbReference type="InterPro" id="IPR003488">
    <property type="entry name" value="DprA"/>
</dbReference>
<dbReference type="GO" id="GO:0009294">
    <property type="term" value="P:DNA-mediated transformation"/>
    <property type="evidence" value="ECO:0007669"/>
    <property type="project" value="InterPro"/>
</dbReference>
<accession>A0A411YEE8</accession>
<proteinExistence type="inferred from homology"/>
<dbReference type="NCBIfam" id="TIGR00732">
    <property type="entry name" value="dprA"/>
    <property type="match status" value="1"/>
</dbReference>